<keyword evidence="5" id="KW-1185">Reference proteome</keyword>
<dbReference type="Pfam" id="PF24790">
    <property type="entry name" value="SAC9_GBDL_1st"/>
    <property type="match status" value="1"/>
</dbReference>
<gene>
    <name evidence="3" type="ORF">GUITHDRAFT_101126</name>
</gene>
<evidence type="ECO:0000313" key="5">
    <source>
        <dbReference type="Proteomes" id="UP000011087"/>
    </source>
</evidence>
<dbReference type="GeneID" id="17309990"/>
<feature type="compositionally biased region" description="Polar residues" evidence="1">
    <location>
        <begin position="816"/>
        <end position="830"/>
    </location>
</feature>
<dbReference type="Pfam" id="PF02383">
    <property type="entry name" value="Syja_N"/>
    <property type="match status" value="1"/>
</dbReference>
<proteinExistence type="predicted"/>
<dbReference type="InterPro" id="IPR057555">
    <property type="entry name" value="SAC9_GBDL_1st"/>
</dbReference>
<dbReference type="STRING" id="905079.L1JYL2"/>
<organism evidence="3">
    <name type="scientific">Guillardia theta (strain CCMP2712)</name>
    <name type="common">Cryptophyte</name>
    <dbReference type="NCBI Taxonomy" id="905079"/>
    <lineage>
        <taxon>Eukaryota</taxon>
        <taxon>Cryptophyceae</taxon>
        <taxon>Pyrenomonadales</taxon>
        <taxon>Geminigeraceae</taxon>
        <taxon>Guillardia</taxon>
    </lineage>
</organism>
<feature type="region of interest" description="Disordered" evidence="1">
    <location>
        <begin position="944"/>
        <end position="973"/>
    </location>
</feature>
<dbReference type="PANTHER" id="PTHR46817">
    <property type="entry name" value="PHOSPHOINOSITIDE PHOSPHATASE SAC9-RELATED"/>
    <property type="match status" value="1"/>
</dbReference>
<dbReference type="InterPro" id="IPR002013">
    <property type="entry name" value="SAC_dom"/>
</dbReference>
<reference evidence="3 5" key="1">
    <citation type="journal article" date="2012" name="Nature">
        <title>Algal genomes reveal evolutionary mosaicism and the fate of nucleomorphs.</title>
        <authorList>
            <consortium name="DOE Joint Genome Institute"/>
            <person name="Curtis B.A."/>
            <person name="Tanifuji G."/>
            <person name="Burki F."/>
            <person name="Gruber A."/>
            <person name="Irimia M."/>
            <person name="Maruyama S."/>
            <person name="Arias M.C."/>
            <person name="Ball S.G."/>
            <person name="Gile G.H."/>
            <person name="Hirakawa Y."/>
            <person name="Hopkins J.F."/>
            <person name="Kuo A."/>
            <person name="Rensing S.A."/>
            <person name="Schmutz J."/>
            <person name="Symeonidi A."/>
            <person name="Elias M."/>
            <person name="Eveleigh R.J."/>
            <person name="Herman E.K."/>
            <person name="Klute M.J."/>
            <person name="Nakayama T."/>
            <person name="Obornik M."/>
            <person name="Reyes-Prieto A."/>
            <person name="Armbrust E.V."/>
            <person name="Aves S.J."/>
            <person name="Beiko R.G."/>
            <person name="Coutinho P."/>
            <person name="Dacks J.B."/>
            <person name="Durnford D.G."/>
            <person name="Fast N.M."/>
            <person name="Green B.R."/>
            <person name="Grisdale C.J."/>
            <person name="Hempel F."/>
            <person name="Henrissat B."/>
            <person name="Hoppner M.P."/>
            <person name="Ishida K."/>
            <person name="Kim E."/>
            <person name="Koreny L."/>
            <person name="Kroth P.G."/>
            <person name="Liu Y."/>
            <person name="Malik S.B."/>
            <person name="Maier U.G."/>
            <person name="McRose D."/>
            <person name="Mock T."/>
            <person name="Neilson J.A."/>
            <person name="Onodera N.T."/>
            <person name="Poole A.M."/>
            <person name="Pritham E.J."/>
            <person name="Richards T.A."/>
            <person name="Rocap G."/>
            <person name="Roy S.W."/>
            <person name="Sarai C."/>
            <person name="Schaack S."/>
            <person name="Shirato S."/>
            <person name="Slamovits C.H."/>
            <person name="Spencer D.F."/>
            <person name="Suzuki S."/>
            <person name="Worden A.Z."/>
            <person name="Zauner S."/>
            <person name="Barry K."/>
            <person name="Bell C."/>
            <person name="Bharti A.K."/>
            <person name="Crow J.A."/>
            <person name="Grimwood J."/>
            <person name="Kramer R."/>
            <person name="Lindquist E."/>
            <person name="Lucas S."/>
            <person name="Salamov A."/>
            <person name="McFadden G.I."/>
            <person name="Lane C.E."/>
            <person name="Keeling P.J."/>
            <person name="Gray M.W."/>
            <person name="Grigoriev I.V."/>
            <person name="Archibald J.M."/>
        </authorList>
    </citation>
    <scope>NUCLEOTIDE SEQUENCE</scope>
    <source>
        <strain evidence="3 5">CCMP2712</strain>
    </source>
</reference>
<feature type="domain" description="SAC" evidence="2">
    <location>
        <begin position="144"/>
        <end position="515"/>
    </location>
</feature>
<evidence type="ECO:0000313" key="4">
    <source>
        <dbReference type="EnsemblProtists" id="EKX53424"/>
    </source>
</evidence>
<evidence type="ECO:0000256" key="1">
    <source>
        <dbReference type="SAM" id="MobiDB-lite"/>
    </source>
</evidence>
<evidence type="ECO:0000259" key="2">
    <source>
        <dbReference type="PROSITE" id="PS50275"/>
    </source>
</evidence>
<dbReference type="PANTHER" id="PTHR46817:SF1">
    <property type="entry name" value="SAC DOMAIN-CONTAINING PROTEIN"/>
    <property type="match status" value="1"/>
</dbReference>
<reference evidence="5" key="2">
    <citation type="submission" date="2012-11" db="EMBL/GenBank/DDBJ databases">
        <authorList>
            <person name="Kuo A."/>
            <person name="Curtis B.A."/>
            <person name="Tanifuji G."/>
            <person name="Burki F."/>
            <person name="Gruber A."/>
            <person name="Irimia M."/>
            <person name="Maruyama S."/>
            <person name="Arias M.C."/>
            <person name="Ball S.G."/>
            <person name="Gile G.H."/>
            <person name="Hirakawa Y."/>
            <person name="Hopkins J.F."/>
            <person name="Rensing S.A."/>
            <person name="Schmutz J."/>
            <person name="Symeonidi A."/>
            <person name="Elias M."/>
            <person name="Eveleigh R.J."/>
            <person name="Herman E.K."/>
            <person name="Klute M.J."/>
            <person name="Nakayama T."/>
            <person name="Obornik M."/>
            <person name="Reyes-Prieto A."/>
            <person name="Armbrust E.V."/>
            <person name="Aves S.J."/>
            <person name="Beiko R.G."/>
            <person name="Coutinho P."/>
            <person name="Dacks J.B."/>
            <person name="Durnford D.G."/>
            <person name="Fast N.M."/>
            <person name="Green B.R."/>
            <person name="Grisdale C."/>
            <person name="Hempe F."/>
            <person name="Henrissat B."/>
            <person name="Hoppner M.P."/>
            <person name="Ishida K.-I."/>
            <person name="Kim E."/>
            <person name="Koreny L."/>
            <person name="Kroth P.G."/>
            <person name="Liu Y."/>
            <person name="Malik S.-B."/>
            <person name="Maier U.G."/>
            <person name="McRose D."/>
            <person name="Mock T."/>
            <person name="Neilson J.A."/>
            <person name="Onodera N.T."/>
            <person name="Poole A.M."/>
            <person name="Pritham E.J."/>
            <person name="Richards T.A."/>
            <person name="Rocap G."/>
            <person name="Roy S.W."/>
            <person name="Sarai C."/>
            <person name="Schaack S."/>
            <person name="Shirato S."/>
            <person name="Slamovits C.H."/>
            <person name="Spencer D.F."/>
            <person name="Suzuki S."/>
            <person name="Worden A.Z."/>
            <person name="Zauner S."/>
            <person name="Barry K."/>
            <person name="Bell C."/>
            <person name="Bharti A.K."/>
            <person name="Crow J.A."/>
            <person name="Grimwood J."/>
            <person name="Kramer R."/>
            <person name="Lindquist E."/>
            <person name="Lucas S."/>
            <person name="Salamov A."/>
            <person name="McFadden G.I."/>
            <person name="Lane C.E."/>
            <person name="Keeling P.J."/>
            <person name="Gray M.W."/>
            <person name="Grigoriev I.V."/>
            <person name="Archibald J.M."/>
        </authorList>
    </citation>
    <scope>NUCLEOTIDE SEQUENCE</scope>
    <source>
        <strain evidence="5">CCMP2712</strain>
    </source>
</reference>
<name>L1JYL2_GUITC</name>
<dbReference type="EMBL" id="JH992970">
    <property type="protein sequence ID" value="EKX53424.1"/>
    <property type="molecule type" value="Genomic_DNA"/>
</dbReference>
<dbReference type="eggNOG" id="KOG1888">
    <property type="taxonomic scope" value="Eukaryota"/>
</dbReference>
<dbReference type="OrthoDB" id="10250912at2759"/>
<feature type="compositionally biased region" description="Acidic residues" evidence="1">
    <location>
        <begin position="951"/>
        <end position="964"/>
    </location>
</feature>
<accession>L1JYL2</accession>
<dbReference type="PROSITE" id="PS50275">
    <property type="entry name" value="SAC"/>
    <property type="match status" value="1"/>
</dbReference>
<sequence length="1327" mass="144389">MATRATKVAVVQCPSGNLVLLISPSNQKETLLITVDDSSGTLIYQGIPGHDTFDTEEDALAWCSSRCCCGKPVQSIVRGHAFLGMVVTPLQVLVLVAVEVKRDPLPGGHAMCTVTKSKWIKGSLLGASVDSALSKADEAGLEKLKDFTISGYHFYSETYDLTRPFPSTSSVLEYDYEYCWNQWLASPFEKAGLRNCCVVLLQGLGCSRLFSFEHPETNEQVNVGLALISRKSIANPGTRYNARGLNKAAGAGNEIESEQIFWVSPIKGDGSIEDQWSSHIWRRGTVPVHWRHELTSSVTAPKIVIGSSPYEGVDQFYHDAYMRYNGTPMSFVNLLRCDAESGETNLSEMELNMCNFDWHRIKKEMGLETTVKCLWDRLSPLIEKADLSEVTMGCLKLGRAGSPIKESQVEPRRKQASVLRYNCADSLDRTNLCCFMVSQQLLLEQCRRSHIGFTSRVKTEPDIDFQSRLSSHWGFLKSPEVDVDAVRSLLEPKLLEWLAEAYVRNGDLFSFLYTNTPALLTGPMRDYTSLPPAVSDTQISVQRRYHNVLSDSERQLQYFAFLGATSANSSLSLFPLPLSVLDSSPNSAAWMFPPELDVADICLHLRAPSIVTEVQLWIKNGIASCEFPASISIWVGRYINEMEQIYGNVDLPQCEDGTRISFPIPSYIPDKLRKGEQLVPSLLPPAQPKRLHALSQIVQIQMMRRRDGTRSIILGRLSVNGIVPSDLHIEDSGTNKEAERAVSISLASFPTTDSMVEKKFAEGASKTARELGGKALAKADELVDKYAGDDSKLGSIAKGALSSMGKLAGWMGSKAKVSQNKPTNSQTAVTVGNERREKEREIKSSQDVASQLTAMWSNQASGRAWSNPRSDQEGNEVVQRKAENTASASSGRLDLKGMEEAIMAESKGLRASREEQGQSDCSASAAAAAAAAASNVDPLAGVFIGGSNFGQEEEDGEGGEDGEQSGEVPPTQQVQEGARALGDSTGLEAANRAMRTRRNHCRSILQSSRSSLQGCIASFASLAERISKEEEHGKQKEEGEIAREREQIVDHFLRSALSFAAMQLVDEGYETRSSVEEGKGRCLLSQFPRASILQSVPTSCASLPIESVLMPDSLLPFSCGGWKCDEGTERASFTIVLPQLAKVPAGQQLKLGRLLVYGEWKKEVFHPPSSLLGSPECVAQTSLSSLLLSRSGFAALKAVRAVLREQGAPAGFGGVILDFVVEQGTSITGFGLELKSGLPASPLPADVHLVVHGGAGGNVGGRDAKDAKLDVRIPLTAPGSKLFYSLPAPAVAGQVTLALGRCYDGTWSSRAMLHNLRILLYGFKGQE</sequence>
<dbReference type="GO" id="GO:0016791">
    <property type="term" value="F:phosphatase activity"/>
    <property type="evidence" value="ECO:0007669"/>
    <property type="project" value="InterPro"/>
</dbReference>
<feature type="region of interest" description="Disordered" evidence="1">
    <location>
        <begin position="813"/>
        <end position="897"/>
    </location>
</feature>
<reference evidence="4" key="3">
    <citation type="submission" date="2016-03" db="UniProtKB">
        <authorList>
            <consortium name="EnsemblProtists"/>
        </authorList>
    </citation>
    <scope>IDENTIFICATION</scope>
</reference>
<feature type="compositionally biased region" description="Basic and acidic residues" evidence="1">
    <location>
        <begin position="833"/>
        <end position="844"/>
    </location>
</feature>
<dbReference type="HOGENOM" id="CLU_259400_0_0_1"/>
<dbReference type="PaxDb" id="55529-EKX53424"/>
<dbReference type="EnsemblProtists" id="EKX53424">
    <property type="protein sequence ID" value="EKX53424"/>
    <property type="gene ID" value="GUITHDRAFT_101126"/>
</dbReference>
<dbReference type="RefSeq" id="XP_005840404.1">
    <property type="nucleotide sequence ID" value="XM_005840347.1"/>
</dbReference>
<protein>
    <submittedName>
        <fullName evidence="3">SacI homology domain-containing protein</fullName>
    </submittedName>
</protein>
<feature type="compositionally biased region" description="Polar residues" evidence="1">
    <location>
        <begin position="845"/>
        <end position="861"/>
    </location>
</feature>
<evidence type="ECO:0000313" key="3">
    <source>
        <dbReference type="EMBL" id="EKX53424.1"/>
    </source>
</evidence>
<dbReference type="KEGG" id="gtt:GUITHDRAFT_101126"/>
<dbReference type="Proteomes" id="UP000011087">
    <property type="component" value="Unassembled WGS sequence"/>
</dbReference>